<dbReference type="AlphaFoldDB" id="A0A8B9LWH0"/>
<feature type="transmembrane region" description="Helical" evidence="1">
    <location>
        <begin position="16"/>
        <end position="36"/>
    </location>
</feature>
<keyword evidence="1" id="KW-0472">Membrane</keyword>
<protein>
    <submittedName>
        <fullName evidence="2">Uncharacterized protein</fullName>
    </submittedName>
</protein>
<reference evidence="2" key="1">
    <citation type="submission" date="2025-08" db="UniProtKB">
        <authorList>
            <consortium name="Ensembl"/>
        </authorList>
    </citation>
    <scope>IDENTIFICATION</scope>
</reference>
<keyword evidence="1" id="KW-0812">Transmembrane</keyword>
<name>A0A8B9LWH0_ASTMX</name>
<dbReference type="Proteomes" id="UP000694621">
    <property type="component" value="Unplaced"/>
</dbReference>
<keyword evidence="1" id="KW-1133">Transmembrane helix</keyword>
<proteinExistence type="predicted"/>
<organism evidence="2 3">
    <name type="scientific">Astyanax mexicanus</name>
    <name type="common">Blind cave fish</name>
    <name type="synonym">Astyanax fasciatus mexicanus</name>
    <dbReference type="NCBI Taxonomy" id="7994"/>
    <lineage>
        <taxon>Eukaryota</taxon>
        <taxon>Metazoa</taxon>
        <taxon>Chordata</taxon>
        <taxon>Craniata</taxon>
        <taxon>Vertebrata</taxon>
        <taxon>Euteleostomi</taxon>
        <taxon>Actinopterygii</taxon>
        <taxon>Neopterygii</taxon>
        <taxon>Teleostei</taxon>
        <taxon>Ostariophysi</taxon>
        <taxon>Characiformes</taxon>
        <taxon>Characoidei</taxon>
        <taxon>Acestrorhamphidae</taxon>
        <taxon>Acestrorhamphinae</taxon>
        <taxon>Astyanax</taxon>
    </lineage>
</organism>
<evidence type="ECO:0000256" key="1">
    <source>
        <dbReference type="SAM" id="Phobius"/>
    </source>
</evidence>
<sequence length="109" mass="12030">YTSPCTFNRRMERLTGAGVVPLAVGAVGLLILLKLIRRARGRQILQDKVVVITGASSGLGKGNEHLIYPPDSLLRSGSFYKLTALTDMDNIYHSIKCICSFYLVSFRIL</sequence>
<evidence type="ECO:0000313" key="2">
    <source>
        <dbReference type="Ensembl" id="ENSAMXP00005054570.1"/>
    </source>
</evidence>
<accession>A0A8B9LWH0</accession>
<evidence type="ECO:0000313" key="3">
    <source>
        <dbReference type="Proteomes" id="UP000694621"/>
    </source>
</evidence>
<dbReference type="Ensembl" id="ENSAMXT00005059017.1">
    <property type="protein sequence ID" value="ENSAMXP00005054570.1"/>
    <property type="gene ID" value="ENSAMXG00005024397.1"/>
</dbReference>